<dbReference type="EMBL" id="CP158374">
    <property type="protein sequence ID" value="XBX81198.1"/>
    <property type="molecule type" value="Genomic_DNA"/>
</dbReference>
<dbReference type="RefSeq" id="WP_350347220.1">
    <property type="nucleotide sequence ID" value="NZ_CP158374.1"/>
</dbReference>
<dbReference type="AlphaFoldDB" id="A0AAU7W425"/>
<evidence type="ECO:0000313" key="1">
    <source>
        <dbReference type="EMBL" id="XBX81198.1"/>
    </source>
</evidence>
<proteinExistence type="predicted"/>
<organism evidence="1">
    <name type="scientific">Agromyces sp. G08B096</name>
    <dbReference type="NCBI Taxonomy" id="3156399"/>
    <lineage>
        <taxon>Bacteria</taxon>
        <taxon>Bacillati</taxon>
        <taxon>Actinomycetota</taxon>
        <taxon>Actinomycetes</taxon>
        <taxon>Micrococcales</taxon>
        <taxon>Microbacteriaceae</taxon>
        <taxon>Agromyces</taxon>
    </lineage>
</organism>
<accession>A0AAU7W425</accession>
<gene>
    <name evidence="1" type="ORF">ABIQ69_11325</name>
</gene>
<reference evidence="1" key="1">
    <citation type="submission" date="2024-05" db="EMBL/GenBank/DDBJ databases">
        <authorList>
            <person name="Yu L."/>
        </authorList>
    </citation>
    <scope>NUCLEOTIDE SEQUENCE</scope>
    <source>
        <strain evidence="1">G08B096</strain>
    </source>
</reference>
<sequence>MVTPVEALQQAMLEYAEAIRGDWSDFDGRSERNVIESWVDELRNPDESHTLSWWRDQLGICPDGNGHWAGFRWGHCRADDCPTSVSREEARS</sequence>
<protein>
    <submittedName>
        <fullName evidence="1">Uncharacterized protein</fullName>
    </submittedName>
</protein>
<name>A0AAU7W425_9MICO</name>